<evidence type="ECO:0000256" key="4">
    <source>
        <dbReference type="ARBA" id="ARBA00022793"/>
    </source>
</evidence>
<accession>A0A133S5G9</accession>
<dbReference type="InterPro" id="IPR038071">
    <property type="entry name" value="UROD/MetE-like_sf"/>
</dbReference>
<dbReference type="Proteomes" id="UP000070226">
    <property type="component" value="Unassembled WGS sequence"/>
</dbReference>
<dbReference type="EMBL" id="LRQT01000019">
    <property type="protein sequence ID" value="KXA64800.1"/>
    <property type="molecule type" value="Genomic_DNA"/>
</dbReference>
<dbReference type="UniPathway" id="UPA00251">
    <property type="reaction ID" value="UER00321"/>
</dbReference>
<dbReference type="GO" id="GO:0004853">
    <property type="term" value="F:uroporphyrinogen decarboxylase activity"/>
    <property type="evidence" value="ECO:0007669"/>
    <property type="project" value="UniProtKB-UniRule"/>
</dbReference>
<feature type="binding site" evidence="7">
    <location>
        <position position="326"/>
    </location>
    <ligand>
        <name>substrate</name>
    </ligand>
</feature>
<evidence type="ECO:0000259" key="11">
    <source>
        <dbReference type="PROSITE" id="PS00907"/>
    </source>
</evidence>
<dbReference type="PROSITE" id="PS00907">
    <property type="entry name" value="UROD_2"/>
    <property type="match status" value="1"/>
</dbReference>
<feature type="domain" description="Uroporphyrinogen decarboxylase (URO-D)" evidence="10">
    <location>
        <begin position="27"/>
        <end position="36"/>
    </location>
</feature>
<feature type="domain" description="Uroporphyrinogen decarboxylase (URO-D)" evidence="11">
    <location>
        <begin position="144"/>
        <end position="160"/>
    </location>
</feature>
<dbReference type="PANTHER" id="PTHR21091:SF169">
    <property type="entry name" value="UROPORPHYRINOGEN DECARBOXYLASE"/>
    <property type="match status" value="1"/>
</dbReference>
<dbReference type="InterPro" id="IPR006361">
    <property type="entry name" value="Uroporphyrinogen_deCO2ase_HemE"/>
</dbReference>
<proteinExistence type="inferred from homology"/>
<dbReference type="PANTHER" id="PTHR21091">
    <property type="entry name" value="METHYLTETRAHYDROFOLATE:HOMOCYSTEINE METHYLTRANSFERASE RELATED"/>
    <property type="match status" value="1"/>
</dbReference>
<evidence type="ECO:0000256" key="6">
    <source>
        <dbReference type="ARBA" id="ARBA00023244"/>
    </source>
</evidence>
<evidence type="ECO:0000256" key="5">
    <source>
        <dbReference type="ARBA" id="ARBA00023239"/>
    </source>
</evidence>
<feature type="binding site" evidence="7">
    <location>
        <begin position="32"/>
        <end position="36"/>
    </location>
    <ligand>
        <name>substrate</name>
    </ligand>
</feature>
<dbReference type="EC" id="4.1.1.37" evidence="3 7"/>
<comment type="subunit">
    <text evidence="7">Homodimer.</text>
</comment>
<protein>
    <recommendedName>
        <fullName evidence="3 7">Uroporphyrinogen decarboxylase</fullName>
        <shortName evidence="7">UPD</shortName>
        <shortName evidence="7">URO-D</shortName>
        <ecNumber evidence="3 7">4.1.1.37</ecNumber>
    </recommendedName>
</protein>
<dbReference type="AlphaFoldDB" id="A0A133S5G9"/>
<evidence type="ECO:0000256" key="3">
    <source>
        <dbReference type="ARBA" id="ARBA00012288"/>
    </source>
</evidence>
<comment type="function">
    <text evidence="7">Catalyzes the decarboxylation of four acetate groups of uroporphyrinogen-III to yield coproporphyrinogen-III.</text>
</comment>
<comment type="similarity">
    <text evidence="2 7 9">Belongs to the uroporphyrinogen decarboxylase family.</text>
</comment>
<keyword evidence="7" id="KW-0963">Cytoplasm</keyword>
<dbReference type="PATRIC" id="fig|39777.7.peg.758"/>
<dbReference type="NCBIfam" id="TIGR01464">
    <property type="entry name" value="hemE"/>
    <property type="match status" value="1"/>
</dbReference>
<feature type="binding site" evidence="7">
    <location>
        <position position="211"/>
    </location>
    <ligand>
        <name>substrate</name>
    </ligand>
</feature>
<dbReference type="Gene3D" id="3.20.20.210">
    <property type="match status" value="1"/>
</dbReference>
<evidence type="ECO:0000313" key="13">
    <source>
        <dbReference type="Proteomes" id="UP000070226"/>
    </source>
</evidence>
<evidence type="ECO:0000256" key="2">
    <source>
        <dbReference type="ARBA" id="ARBA00009935"/>
    </source>
</evidence>
<dbReference type="GO" id="GO:0005829">
    <property type="term" value="C:cytosol"/>
    <property type="evidence" value="ECO:0007669"/>
    <property type="project" value="TreeGrafter"/>
</dbReference>
<feature type="binding site" evidence="7">
    <location>
        <position position="81"/>
    </location>
    <ligand>
        <name>substrate</name>
    </ligand>
</feature>
<keyword evidence="6 7" id="KW-0627">Porphyrin biosynthesis</keyword>
<dbReference type="InterPro" id="IPR000257">
    <property type="entry name" value="Uroporphyrinogen_deCOase"/>
</dbReference>
<dbReference type="GO" id="GO:0006782">
    <property type="term" value="P:protoporphyrinogen IX biosynthetic process"/>
    <property type="evidence" value="ECO:0007669"/>
    <property type="project" value="UniProtKB-UniRule"/>
</dbReference>
<comment type="pathway">
    <text evidence="1 7 8">Porphyrin-containing compound metabolism; protoporphyrin-IX biosynthesis; coproporphyrinogen-III from 5-aminolevulinate: step 4/4.</text>
</comment>
<sequence>MCFVERGGSLNTAYLDMIQGKNPGITPVWYMRQAGRSQAAYRKIKEKYTLFEITKQPELCAQVTELPVKEYGVDAAILYKDIMSPMVAIGVNVDIKPGVGPVFDTPIRRMEDIERLYAFDATKVEYIAKTIELLTTEVLDVPLIGFCGAPFTIASYLIEGGPTKSYNKTRGMLISEPEIWNRLMEKLADMSIEYLSMQARAGANALQIFDSWVGAVNSTEYEQAIFPHMKRIISTVKSRFPNLPLAMNGVGTDHLISTWAKLPLDVIALDWRSTLGAAKDRGVTQTVQGNLDPAYLYGDTKTIAKVVDEILMDGVRHGKHVFNLGHGVFPEADPAKLHWLTDYVHEKSRELWARESR</sequence>
<dbReference type="Pfam" id="PF01208">
    <property type="entry name" value="URO-D"/>
    <property type="match status" value="1"/>
</dbReference>
<evidence type="ECO:0000256" key="1">
    <source>
        <dbReference type="ARBA" id="ARBA00004804"/>
    </source>
</evidence>
<dbReference type="STRING" id="39777.B7L28_08455"/>
<evidence type="ECO:0000313" key="12">
    <source>
        <dbReference type="EMBL" id="KXA64800.1"/>
    </source>
</evidence>
<organism evidence="12">
    <name type="scientific">Veillonella atypica</name>
    <dbReference type="NCBI Taxonomy" id="39777"/>
    <lineage>
        <taxon>Bacteria</taxon>
        <taxon>Bacillati</taxon>
        <taxon>Bacillota</taxon>
        <taxon>Negativicutes</taxon>
        <taxon>Veillonellales</taxon>
        <taxon>Veillonellaceae</taxon>
        <taxon>Veillonella</taxon>
    </lineage>
</organism>
<feature type="site" description="Transition state stabilizer" evidence="7">
    <location>
        <position position="81"/>
    </location>
</feature>
<feature type="binding site" evidence="7">
    <location>
        <position position="156"/>
    </location>
    <ligand>
        <name>substrate</name>
    </ligand>
</feature>
<name>A0A133S5G9_9FIRM</name>
<dbReference type="SUPFAM" id="SSF51726">
    <property type="entry name" value="UROD/MetE-like"/>
    <property type="match status" value="1"/>
</dbReference>
<evidence type="ECO:0000256" key="8">
    <source>
        <dbReference type="RuleBase" id="RU000554"/>
    </source>
</evidence>
<keyword evidence="4 7" id="KW-0210">Decarboxylase</keyword>
<keyword evidence="5 7" id="KW-0456">Lyase</keyword>
<feature type="binding site" evidence="7">
    <location>
        <position position="51"/>
    </location>
    <ligand>
        <name>substrate</name>
    </ligand>
</feature>
<dbReference type="PROSITE" id="PS00906">
    <property type="entry name" value="UROD_1"/>
    <property type="match status" value="1"/>
</dbReference>
<evidence type="ECO:0000256" key="9">
    <source>
        <dbReference type="RuleBase" id="RU004169"/>
    </source>
</evidence>
<evidence type="ECO:0000259" key="10">
    <source>
        <dbReference type="PROSITE" id="PS00906"/>
    </source>
</evidence>
<dbReference type="HAMAP" id="MF_00218">
    <property type="entry name" value="URO_D"/>
    <property type="match status" value="1"/>
</dbReference>
<comment type="catalytic activity">
    <reaction evidence="7 8">
        <text>uroporphyrinogen III + 4 H(+) = coproporphyrinogen III + 4 CO2</text>
        <dbReference type="Rhea" id="RHEA:19865"/>
        <dbReference type="ChEBI" id="CHEBI:15378"/>
        <dbReference type="ChEBI" id="CHEBI:16526"/>
        <dbReference type="ChEBI" id="CHEBI:57308"/>
        <dbReference type="ChEBI" id="CHEBI:57309"/>
        <dbReference type="EC" id="4.1.1.37"/>
    </reaction>
</comment>
<evidence type="ECO:0000256" key="7">
    <source>
        <dbReference type="HAMAP-Rule" id="MF_00218"/>
    </source>
</evidence>
<comment type="subcellular location">
    <subcellularLocation>
        <location evidence="7">Cytoplasm</location>
    </subcellularLocation>
</comment>
<gene>
    <name evidence="7" type="primary">hemE</name>
    <name evidence="12" type="ORF">HMPREF3233_00772</name>
</gene>
<comment type="caution">
    <text evidence="12">The sequence shown here is derived from an EMBL/GenBank/DDBJ whole genome shotgun (WGS) entry which is preliminary data.</text>
</comment>
<reference evidence="12 13" key="1">
    <citation type="submission" date="2016-01" db="EMBL/GenBank/DDBJ databases">
        <authorList>
            <person name="Oliw E.H."/>
        </authorList>
    </citation>
    <scope>NUCLEOTIDE SEQUENCE [LARGE SCALE GENOMIC DNA]</scope>
    <source>
        <strain evidence="12 13">CMW7756B</strain>
    </source>
</reference>
<dbReference type="CDD" id="cd00717">
    <property type="entry name" value="URO-D"/>
    <property type="match status" value="1"/>
</dbReference>